<protein>
    <submittedName>
        <fullName evidence="1">Uncharacterized protein</fullName>
    </submittedName>
</protein>
<sequence>MNSNSAVWIMSSITTDGEQSTTCEKIWDSTDDEESLADGPGLGWISPDILIYIHISVTTGIELRFLGEEFHARSKRSKLDNYVSRTRFAGAGTKACWFAESVTSVDLRYIYVDAEILGNPEYYIVRVFIALFDNTRQPDAISTAVLFGLICLCFKYRHPVLKKRILFLKFSDLCFQAAQDTINNGRN</sequence>
<reference evidence="1" key="2">
    <citation type="submission" date="2020-11" db="EMBL/GenBank/DDBJ databases">
        <authorList>
            <person name="McCartney M.A."/>
            <person name="Auch B."/>
            <person name="Kono T."/>
            <person name="Mallez S."/>
            <person name="Becker A."/>
            <person name="Gohl D.M."/>
            <person name="Silverstein K.A.T."/>
            <person name="Koren S."/>
            <person name="Bechman K.B."/>
            <person name="Herman A."/>
            <person name="Abrahante J.E."/>
            <person name="Garbe J."/>
        </authorList>
    </citation>
    <scope>NUCLEOTIDE SEQUENCE</scope>
    <source>
        <strain evidence="1">Duluth1</strain>
        <tissue evidence="1">Whole animal</tissue>
    </source>
</reference>
<evidence type="ECO:0000313" key="1">
    <source>
        <dbReference type="EMBL" id="KAH3787804.1"/>
    </source>
</evidence>
<organism evidence="1 2">
    <name type="scientific">Dreissena polymorpha</name>
    <name type="common">Zebra mussel</name>
    <name type="synonym">Mytilus polymorpha</name>
    <dbReference type="NCBI Taxonomy" id="45954"/>
    <lineage>
        <taxon>Eukaryota</taxon>
        <taxon>Metazoa</taxon>
        <taxon>Spiralia</taxon>
        <taxon>Lophotrochozoa</taxon>
        <taxon>Mollusca</taxon>
        <taxon>Bivalvia</taxon>
        <taxon>Autobranchia</taxon>
        <taxon>Heteroconchia</taxon>
        <taxon>Euheterodonta</taxon>
        <taxon>Imparidentia</taxon>
        <taxon>Neoheterodontei</taxon>
        <taxon>Myida</taxon>
        <taxon>Dreissenoidea</taxon>
        <taxon>Dreissenidae</taxon>
        <taxon>Dreissena</taxon>
    </lineage>
</organism>
<dbReference type="AlphaFoldDB" id="A0A9D4IWX6"/>
<evidence type="ECO:0000313" key="2">
    <source>
        <dbReference type="Proteomes" id="UP000828390"/>
    </source>
</evidence>
<accession>A0A9D4IWX6</accession>
<dbReference type="EMBL" id="JAIWYP010000008">
    <property type="protein sequence ID" value="KAH3787804.1"/>
    <property type="molecule type" value="Genomic_DNA"/>
</dbReference>
<name>A0A9D4IWX6_DREPO</name>
<proteinExistence type="predicted"/>
<comment type="caution">
    <text evidence="1">The sequence shown here is derived from an EMBL/GenBank/DDBJ whole genome shotgun (WGS) entry which is preliminary data.</text>
</comment>
<keyword evidence="2" id="KW-1185">Reference proteome</keyword>
<gene>
    <name evidence="1" type="ORF">DPMN_165933</name>
</gene>
<dbReference type="Proteomes" id="UP000828390">
    <property type="component" value="Unassembled WGS sequence"/>
</dbReference>
<reference evidence="1" key="1">
    <citation type="journal article" date="2019" name="bioRxiv">
        <title>The Genome of the Zebra Mussel, Dreissena polymorpha: A Resource for Invasive Species Research.</title>
        <authorList>
            <person name="McCartney M.A."/>
            <person name="Auch B."/>
            <person name="Kono T."/>
            <person name="Mallez S."/>
            <person name="Zhang Y."/>
            <person name="Obille A."/>
            <person name="Becker A."/>
            <person name="Abrahante J.E."/>
            <person name="Garbe J."/>
            <person name="Badalamenti J.P."/>
            <person name="Herman A."/>
            <person name="Mangelson H."/>
            <person name="Liachko I."/>
            <person name="Sullivan S."/>
            <person name="Sone E.D."/>
            <person name="Koren S."/>
            <person name="Silverstein K.A.T."/>
            <person name="Beckman K.B."/>
            <person name="Gohl D.M."/>
        </authorList>
    </citation>
    <scope>NUCLEOTIDE SEQUENCE</scope>
    <source>
        <strain evidence="1">Duluth1</strain>
        <tissue evidence="1">Whole animal</tissue>
    </source>
</reference>